<dbReference type="SUPFAM" id="SSF111038">
    <property type="entry name" value="YjbQ-like"/>
    <property type="match status" value="1"/>
</dbReference>
<dbReference type="InterPro" id="IPR035917">
    <property type="entry name" value="YjbQ-like_sf"/>
</dbReference>
<organism evidence="1 2">
    <name type="scientific">Puniceibacterium sediminis</name>
    <dbReference type="NCBI Taxonomy" id="1608407"/>
    <lineage>
        <taxon>Bacteria</taxon>
        <taxon>Pseudomonadati</taxon>
        <taxon>Pseudomonadota</taxon>
        <taxon>Alphaproteobacteria</taxon>
        <taxon>Rhodobacterales</taxon>
        <taxon>Paracoccaceae</taxon>
        <taxon>Puniceibacterium</taxon>
    </lineage>
</organism>
<accession>A0A238V0V8</accession>
<evidence type="ECO:0000313" key="1">
    <source>
        <dbReference type="EMBL" id="SNR28075.1"/>
    </source>
</evidence>
<dbReference type="RefSeq" id="WP_342745273.1">
    <property type="nucleotide sequence ID" value="NZ_FZNN01000001.1"/>
</dbReference>
<protein>
    <submittedName>
        <fullName evidence="1">Uncharacterized protein</fullName>
    </submittedName>
</protein>
<keyword evidence="2" id="KW-1185">Reference proteome</keyword>
<reference evidence="1 2" key="1">
    <citation type="submission" date="2017-06" db="EMBL/GenBank/DDBJ databases">
        <authorList>
            <person name="Kim H.J."/>
            <person name="Triplett B.A."/>
        </authorList>
    </citation>
    <scope>NUCLEOTIDE SEQUENCE [LARGE SCALE GENOMIC DNA]</scope>
    <source>
        <strain evidence="1 2">DSM 29052</strain>
    </source>
</reference>
<proteinExistence type="predicted"/>
<gene>
    <name evidence="1" type="ORF">SAMN06265370_101470</name>
</gene>
<evidence type="ECO:0000313" key="2">
    <source>
        <dbReference type="Proteomes" id="UP000198417"/>
    </source>
</evidence>
<sequence>MDYLTHTYEAPGDMPGHFKAARLPVTLRMPVNDDVLALGT</sequence>
<dbReference type="EMBL" id="FZNN01000001">
    <property type="protein sequence ID" value="SNR28075.1"/>
    <property type="molecule type" value="Genomic_DNA"/>
</dbReference>
<dbReference type="AlphaFoldDB" id="A0A238V0V8"/>
<dbReference type="Proteomes" id="UP000198417">
    <property type="component" value="Unassembled WGS sequence"/>
</dbReference>
<name>A0A238V0V8_9RHOB</name>